<feature type="domain" description="Flagellar basal-body/hook protein C-terminal" evidence="2">
    <location>
        <begin position="94"/>
        <end position="135"/>
    </location>
</feature>
<dbReference type="RefSeq" id="WP_345304986.1">
    <property type="nucleotide sequence ID" value="NZ_BAABJE010000030.1"/>
</dbReference>
<proteinExistence type="inferred from homology"/>
<sequence>MPVDSVLEASRNAMNYERLRMDAASRNIAGANVPVAPGQSAMRWRVDGANAAGSADFADAVGAAPMAGSPVLGETEATVREVYDPGHPMAGTDGMVRYPAVDMVQEMTTLMTASRGYEANVRSFNFLRNMLLRAIEIGAK</sequence>
<evidence type="ECO:0000313" key="3">
    <source>
        <dbReference type="EMBL" id="GAA4807906.1"/>
    </source>
</evidence>
<comment type="similarity">
    <text evidence="1">Belongs to the flagella basal body rod proteins family.</text>
</comment>
<gene>
    <name evidence="3" type="primary">flgC</name>
    <name evidence="3" type="ORF">GCM10023307_38380</name>
</gene>
<accession>A0ABP9CC35</accession>
<dbReference type="Pfam" id="PF06429">
    <property type="entry name" value="Flg_bbr_C"/>
    <property type="match status" value="1"/>
</dbReference>
<evidence type="ECO:0000313" key="4">
    <source>
        <dbReference type="Proteomes" id="UP001499959"/>
    </source>
</evidence>
<name>A0ABP9CC35_9GAMM</name>
<reference evidence="4" key="1">
    <citation type="journal article" date="2019" name="Int. J. Syst. Evol. Microbiol.">
        <title>The Global Catalogue of Microorganisms (GCM) 10K type strain sequencing project: providing services to taxonomists for standard genome sequencing and annotation.</title>
        <authorList>
            <consortium name="The Broad Institute Genomics Platform"/>
            <consortium name="The Broad Institute Genome Sequencing Center for Infectious Disease"/>
            <person name="Wu L."/>
            <person name="Ma J."/>
        </authorList>
    </citation>
    <scope>NUCLEOTIDE SEQUENCE [LARGE SCALE GENOMIC DNA]</scope>
    <source>
        <strain evidence="4">JCM 18204</strain>
    </source>
</reference>
<evidence type="ECO:0000256" key="1">
    <source>
        <dbReference type="ARBA" id="ARBA00009677"/>
    </source>
</evidence>
<keyword evidence="3" id="KW-0969">Cilium</keyword>
<protein>
    <submittedName>
        <fullName evidence="3">Flagellar basal body rod protein FlgC</fullName>
    </submittedName>
</protein>
<keyword evidence="3" id="KW-0282">Flagellum</keyword>
<dbReference type="EMBL" id="BAABJE010000030">
    <property type="protein sequence ID" value="GAA4807906.1"/>
    <property type="molecule type" value="Genomic_DNA"/>
</dbReference>
<keyword evidence="4" id="KW-1185">Reference proteome</keyword>
<dbReference type="Proteomes" id="UP001499959">
    <property type="component" value="Unassembled WGS sequence"/>
</dbReference>
<dbReference type="InterPro" id="IPR010930">
    <property type="entry name" value="Flg_bb/hook_C_dom"/>
</dbReference>
<evidence type="ECO:0000259" key="2">
    <source>
        <dbReference type="Pfam" id="PF06429"/>
    </source>
</evidence>
<keyword evidence="3" id="KW-0966">Cell projection</keyword>
<organism evidence="3 4">
    <name type="scientific">Lysobacter hankyongensis</name>
    <dbReference type="NCBI Taxonomy" id="1176535"/>
    <lineage>
        <taxon>Bacteria</taxon>
        <taxon>Pseudomonadati</taxon>
        <taxon>Pseudomonadota</taxon>
        <taxon>Gammaproteobacteria</taxon>
        <taxon>Lysobacterales</taxon>
        <taxon>Lysobacteraceae</taxon>
        <taxon>Lysobacter</taxon>
    </lineage>
</organism>
<comment type="caution">
    <text evidence="3">The sequence shown here is derived from an EMBL/GenBank/DDBJ whole genome shotgun (WGS) entry which is preliminary data.</text>
</comment>